<dbReference type="PANTHER" id="PTHR31194">
    <property type="entry name" value="SHN SHINE , DNA BINDING / TRANSCRIPTION FACTOR"/>
    <property type="match status" value="1"/>
</dbReference>
<evidence type="ECO:0000259" key="7">
    <source>
        <dbReference type="PROSITE" id="PS51032"/>
    </source>
</evidence>
<feature type="compositionally biased region" description="Polar residues" evidence="6">
    <location>
        <begin position="34"/>
        <end position="47"/>
    </location>
</feature>
<name>A0AAE0FF31_9CHLO</name>
<dbReference type="CDD" id="cd00018">
    <property type="entry name" value="AP2"/>
    <property type="match status" value="3"/>
</dbReference>
<keyword evidence="2" id="KW-0805">Transcription regulation</keyword>
<feature type="domain" description="AP2/ERF" evidence="7">
    <location>
        <begin position="685"/>
        <end position="741"/>
    </location>
</feature>
<dbReference type="InterPro" id="IPR016177">
    <property type="entry name" value="DNA-bd_dom_sf"/>
</dbReference>
<feature type="region of interest" description="Disordered" evidence="6">
    <location>
        <begin position="886"/>
        <end position="923"/>
    </location>
</feature>
<dbReference type="GO" id="GO:0005634">
    <property type="term" value="C:nucleus"/>
    <property type="evidence" value="ECO:0007669"/>
    <property type="project" value="UniProtKB-SubCell"/>
</dbReference>
<dbReference type="GO" id="GO:0003677">
    <property type="term" value="F:DNA binding"/>
    <property type="evidence" value="ECO:0007669"/>
    <property type="project" value="UniProtKB-KW"/>
</dbReference>
<accession>A0AAE0FF31</accession>
<feature type="region of interest" description="Disordered" evidence="6">
    <location>
        <begin position="951"/>
        <end position="1004"/>
    </location>
</feature>
<feature type="region of interest" description="Disordered" evidence="6">
    <location>
        <begin position="1045"/>
        <end position="1378"/>
    </location>
</feature>
<dbReference type="InterPro" id="IPR001471">
    <property type="entry name" value="AP2/ERF_dom"/>
</dbReference>
<gene>
    <name evidence="8" type="ORF">CYMTET_32428</name>
</gene>
<feature type="domain" description="AP2/ERF" evidence="7">
    <location>
        <begin position="350"/>
        <end position="406"/>
    </location>
</feature>
<keyword evidence="4" id="KW-0804">Transcription</keyword>
<feature type="region of interest" description="Disordered" evidence="6">
    <location>
        <begin position="172"/>
        <end position="199"/>
    </location>
</feature>
<dbReference type="Pfam" id="PF00847">
    <property type="entry name" value="AP2"/>
    <property type="match status" value="1"/>
</dbReference>
<reference evidence="8 9" key="1">
    <citation type="journal article" date="2015" name="Genome Biol. Evol.">
        <title>Comparative Genomics of a Bacterivorous Green Alga Reveals Evolutionary Causalities and Consequences of Phago-Mixotrophic Mode of Nutrition.</title>
        <authorList>
            <person name="Burns J.A."/>
            <person name="Paasch A."/>
            <person name="Narechania A."/>
            <person name="Kim E."/>
        </authorList>
    </citation>
    <scope>NUCLEOTIDE SEQUENCE [LARGE SCALE GENOMIC DNA]</scope>
    <source>
        <strain evidence="8 9">PLY_AMNH</strain>
    </source>
</reference>
<comment type="caution">
    <text evidence="8">The sequence shown here is derived from an EMBL/GenBank/DDBJ whole genome shotgun (WGS) entry which is preliminary data.</text>
</comment>
<feature type="domain" description="AP2/ERF" evidence="7">
    <location>
        <begin position="248"/>
        <end position="306"/>
    </location>
</feature>
<feature type="compositionally biased region" description="Polar residues" evidence="6">
    <location>
        <begin position="465"/>
        <end position="482"/>
    </location>
</feature>
<feature type="region of interest" description="Disordered" evidence="6">
    <location>
        <begin position="330"/>
        <end position="350"/>
    </location>
</feature>
<dbReference type="PANTHER" id="PTHR31194:SF189">
    <property type="entry name" value="AP2_ERF DOMAIN-CONTAINING PROTEIN"/>
    <property type="match status" value="1"/>
</dbReference>
<dbReference type="Proteomes" id="UP001190700">
    <property type="component" value="Unassembled WGS sequence"/>
</dbReference>
<feature type="compositionally biased region" description="Polar residues" evidence="6">
    <location>
        <begin position="80"/>
        <end position="89"/>
    </location>
</feature>
<evidence type="ECO:0000313" key="9">
    <source>
        <dbReference type="Proteomes" id="UP001190700"/>
    </source>
</evidence>
<feature type="compositionally biased region" description="Basic and acidic residues" evidence="6">
    <location>
        <begin position="1164"/>
        <end position="1175"/>
    </location>
</feature>
<evidence type="ECO:0000256" key="2">
    <source>
        <dbReference type="ARBA" id="ARBA00023015"/>
    </source>
</evidence>
<feature type="compositionally biased region" description="Acidic residues" evidence="6">
    <location>
        <begin position="962"/>
        <end position="971"/>
    </location>
</feature>
<feature type="domain" description="AP2/ERF" evidence="7">
    <location>
        <begin position="1003"/>
        <end position="1059"/>
    </location>
</feature>
<feature type="compositionally biased region" description="Low complexity" evidence="6">
    <location>
        <begin position="1320"/>
        <end position="1330"/>
    </location>
</feature>
<feature type="region of interest" description="Disordered" evidence="6">
    <location>
        <begin position="463"/>
        <end position="492"/>
    </location>
</feature>
<feature type="region of interest" description="Disordered" evidence="6">
    <location>
        <begin position="34"/>
        <end position="118"/>
    </location>
</feature>
<dbReference type="InterPro" id="IPR036955">
    <property type="entry name" value="AP2/ERF_dom_sf"/>
</dbReference>
<comment type="subcellular location">
    <subcellularLocation>
        <location evidence="1">Nucleus</location>
    </subcellularLocation>
</comment>
<dbReference type="SMART" id="SM00380">
    <property type="entry name" value="AP2"/>
    <property type="match status" value="6"/>
</dbReference>
<feature type="compositionally biased region" description="Basic and acidic residues" evidence="6">
    <location>
        <begin position="1128"/>
        <end position="1142"/>
    </location>
</feature>
<dbReference type="InterPro" id="IPR050913">
    <property type="entry name" value="AP2/ERF_ERF"/>
</dbReference>
<feature type="compositionally biased region" description="Basic and acidic residues" evidence="6">
    <location>
        <begin position="434"/>
        <end position="446"/>
    </location>
</feature>
<protein>
    <recommendedName>
        <fullName evidence="7">AP2/ERF domain-containing protein</fullName>
    </recommendedName>
</protein>
<evidence type="ECO:0000256" key="6">
    <source>
        <dbReference type="SAM" id="MobiDB-lite"/>
    </source>
</evidence>
<dbReference type="SUPFAM" id="SSF54171">
    <property type="entry name" value="DNA-binding domain"/>
    <property type="match status" value="6"/>
</dbReference>
<feature type="compositionally biased region" description="Basic residues" evidence="6">
    <location>
        <begin position="483"/>
        <end position="492"/>
    </location>
</feature>
<dbReference type="Gene3D" id="3.30.730.10">
    <property type="entry name" value="AP2/ERF domain"/>
    <property type="match status" value="6"/>
</dbReference>
<evidence type="ECO:0000256" key="5">
    <source>
        <dbReference type="ARBA" id="ARBA00023242"/>
    </source>
</evidence>
<evidence type="ECO:0000256" key="3">
    <source>
        <dbReference type="ARBA" id="ARBA00023125"/>
    </source>
</evidence>
<feature type="region of interest" description="Disordered" evidence="6">
    <location>
        <begin position="731"/>
        <end position="791"/>
    </location>
</feature>
<feature type="region of interest" description="Disordered" evidence="6">
    <location>
        <begin position="637"/>
        <end position="689"/>
    </location>
</feature>
<evidence type="ECO:0000256" key="1">
    <source>
        <dbReference type="ARBA" id="ARBA00004123"/>
    </source>
</evidence>
<keyword evidence="5" id="KW-0539">Nucleus</keyword>
<keyword evidence="3" id="KW-0238">DNA-binding</keyword>
<dbReference type="GO" id="GO:0003700">
    <property type="term" value="F:DNA-binding transcription factor activity"/>
    <property type="evidence" value="ECO:0007669"/>
    <property type="project" value="InterPro"/>
</dbReference>
<keyword evidence="9" id="KW-1185">Reference proteome</keyword>
<feature type="region of interest" description="Disordered" evidence="6">
    <location>
        <begin position="416"/>
        <end position="446"/>
    </location>
</feature>
<feature type="compositionally biased region" description="Acidic residues" evidence="6">
    <location>
        <begin position="756"/>
        <end position="776"/>
    </location>
</feature>
<evidence type="ECO:0000313" key="8">
    <source>
        <dbReference type="EMBL" id="KAK3258533.1"/>
    </source>
</evidence>
<evidence type="ECO:0000256" key="4">
    <source>
        <dbReference type="ARBA" id="ARBA00023163"/>
    </source>
</evidence>
<dbReference type="PROSITE" id="PS51032">
    <property type="entry name" value="AP2_ERF"/>
    <property type="match status" value="6"/>
</dbReference>
<sequence length="1455" mass="157710">MVIYALLEQINYLYFRCETRIYIEDTHIRMETPEATTDASVRNNLPSERTRTMKSPAEDTAMEEVPPDHQQVTPEVVLASLSNAGSPSSPEEDRAGANKSEPSSGHKGRKKSSKYRGVSWQQKSGRWIATIGVQCTSKFLGYFENEEKAARAYDAAALEHHGNNALLNFGSSEEVEEEKPVPSRCPTPRKNAEDKTDSAGRGLVHTEGLEAQHNASLTSSKLAKADVLKSDPALVVNPALPAKQHSSRYRGVSWHKQMCKWRASILPSSSGSQIFLGYFDNEEDAARAYDEKAITIKGKNAFTNFVGYEVDGAKRELKEEHKAAIASPKFREREASPAPVSEKTARKSSKYRGVSWQSNSGKWISSIGVQGTSKFLGYFDDEESAAHAYDKAARMYRGSKATPNFTLEEEEEFSRKTGKCDGRAGGKTAASKELSADLRQAHSTEDPVRKVGRMQCANAVPLTSAPLSSAARTRKPNLQTQPAKRHKSSQFHGVSWHKKMHKWRATINAKSLGCYEKEEMAARAYDKAAWQYRGIDAEVNFDDYDVEEVLPGEDEDAEGSEGEGQGTRWRVFIRGEGNYRELVGVFGDSAAAAVEPKAGRELLALEYHHPLLSPPEEGLTAEDDFADFLPTARVTRAQASVEKKRDHNEEEEEVPREVERVSEVPAPAPAAHPPAQRGQRQNSSKYRGVSWHKDLKKWRANIIVNKHQQYLGLFDTQDEAARAYDRAAMRHHGPKANPNFGPKPVAESSIDRTAEASDDEDEEESEEEDEDEEDEPPPPPLKNYAWGSDDEETAVKEKVTWYGDRGKWRAFLSVNGVDKTVGYLATKQEATSATAHAALGFKWGRQLMRVSSRASKLNGLTELCQAISRGGEQVEAAMDEMEAKNALSAAPTPTSNFNPAHFGNGIGGGKTKGARTSAKEPADALAELADQAAEDALDALAGLAGEAELTKSAQVDKRRQEEEDEDEEEEETRSTPERPVVAAARATERHTHSQSKRKSKSSQYCGVSWQTISSRWIATIRVNRQSKFLGYFDTEEDAARAWDAAARSTRGHNTKTNFPVDGDDEPAEADNTARVEPPRGSRSAPKQPAAVRREPPRAGALSRARAEAEAEEAAARSMALGLEAEEGPIERPASEKCADSSKHTPSPAPPSLTSGDGNGAKQQGKCEAEELKVETDATMEAEPMRQEEGEGEAGVVRPTGDELSNGSLAPEGQEGHVRVGEARDAAEKMALEGEEGEGTAGAADLDVKPGGQGQPQHETHEGSPRISAGLMPTGSSEELQGGHRDGGATPGDAGPSDGAGAGREENGPVGMPVIVKRPRSTSSSAASPSTKRPRTSSGLSPSPLKMAERGGGSGHNEESAEMADSARGSKRWRRTPSRFSGSLALITAASGAGSPEPSPRGNAHRGICACPLALDGMEMRLPQLQEGTLTMQCVAVAQRPVSCHPSTCEERSKVS</sequence>
<dbReference type="EMBL" id="LGRX02019469">
    <property type="protein sequence ID" value="KAK3258533.1"/>
    <property type="molecule type" value="Genomic_DNA"/>
</dbReference>
<proteinExistence type="predicted"/>
<organism evidence="8 9">
    <name type="scientific">Cymbomonas tetramitiformis</name>
    <dbReference type="NCBI Taxonomy" id="36881"/>
    <lineage>
        <taxon>Eukaryota</taxon>
        <taxon>Viridiplantae</taxon>
        <taxon>Chlorophyta</taxon>
        <taxon>Pyramimonadophyceae</taxon>
        <taxon>Pyramimonadales</taxon>
        <taxon>Pyramimonadaceae</taxon>
        <taxon>Cymbomonas</taxon>
    </lineage>
</organism>
<feature type="compositionally biased region" description="Basic and acidic residues" evidence="6">
    <location>
        <begin position="1213"/>
        <end position="1231"/>
    </location>
</feature>
<feature type="domain" description="AP2/ERF" evidence="7">
    <location>
        <begin position="490"/>
        <end position="542"/>
    </location>
</feature>
<feature type="domain" description="AP2/ERF" evidence="7">
    <location>
        <begin position="114"/>
        <end position="170"/>
    </location>
</feature>